<evidence type="ECO:0000259" key="4">
    <source>
        <dbReference type="Pfam" id="PF08501"/>
    </source>
</evidence>
<dbReference type="Gene3D" id="3.40.50.10860">
    <property type="entry name" value="Leucine Dehydrogenase, chain A, domain 1"/>
    <property type="match status" value="1"/>
</dbReference>
<dbReference type="SUPFAM" id="SSF53223">
    <property type="entry name" value="Aminoacid dehydrogenase-like, N-terminal domain"/>
    <property type="match status" value="1"/>
</dbReference>
<dbReference type="InterPro" id="IPR036291">
    <property type="entry name" value="NAD(P)-bd_dom_sf"/>
</dbReference>
<feature type="domain" description="Shikimate dehydrogenase substrate binding N-terminal" evidence="4">
    <location>
        <begin position="19"/>
        <end position="101"/>
    </location>
</feature>
<dbReference type="InterPro" id="IPR022893">
    <property type="entry name" value="Shikimate_DH_fam"/>
</dbReference>
<dbReference type="RefSeq" id="WP_306885229.1">
    <property type="nucleotide sequence ID" value="NZ_JAUSUL010000002.1"/>
</dbReference>
<dbReference type="AlphaFoldDB" id="A0AAE3VNU8"/>
<reference evidence="5" key="1">
    <citation type="submission" date="2023-07" db="EMBL/GenBank/DDBJ databases">
        <title>Genomic Encyclopedia of Type Strains, Phase IV (KMG-IV): sequencing the most valuable type-strain genomes for metagenomic binning, comparative biology and taxonomic classification.</title>
        <authorList>
            <person name="Goeker M."/>
        </authorList>
    </citation>
    <scope>NUCLEOTIDE SEQUENCE</scope>
    <source>
        <strain evidence="5">DSM 21202</strain>
    </source>
</reference>
<dbReference type="GO" id="GO:0005829">
    <property type="term" value="C:cytosol"/>
    <property type="evidence" value="ECO:0007669"/>
    <property type="project" value="TreeGrafter"/>
</dbReference>
<dbReference type="Proteomes" id="UP001229244">
    <property type="component" value="Unassembled WGS sequence"/>
</dbReference>
<dbReference type="GO" id="GO:0050661">
    <property type="term" value="F:NADP binding"/>
    <property type="evidence" value="ECO:0007669"/>
    <property type="project" value="TreeGrafter"/>
</dbReference>
<keyword evidence="2 5" id="KW-0560">Oxidoreductase</keyword>
<dbReference type="InterPro" id="IPR046346">
    <property type="entry name" value="Aminoacid_DH-like_N_sf"/>
</dbReference>
<evidence type="ECO:0000256" key="1">
    <source>
        <dbReference type="ARBA" id="ARBA00004871"/>
    </source>
</evidence>
<gene>
    <name evidence="5" type="ORF">J2S73_001852</name>
</gene>
<protein>
    <submittedName>
        <fullName evidence="5">Shikimate dehydrogenase</fullName>
        <ecNumber evidence="5">1.1.1.25</ecNumber>
    </submittedName>
</protein>
<evidence type="ECO:0000256" key="3">
    <source>
        <dbReference type="ARBA" id="ARBA00023141"/>
    </source>
</evidence>
<keyword evidence="6" id="KW-1185">Reference proteome</keyword>
<dbReference type="EMBL" id="JAUSUL010000002">
    <property type="protein sequence ID" value="MDQ0315395.1"/>
    <property type="molecule type" value="Genomic_DNA"/>
</dbReference>
<comment type="caution">
    <text evidence="5">The sequence shown here is derived from an EMBL/GenBank/DDBJ whole genome shotgun (WGS) entry which is preliminary data.</text>
</comment>
<dbReference type="PANTHER" id="PTHR21089">
    <property type="entry name" value="SHIKIMATE DEHYDROGENASE"/>
    <property type="match status" value="1"/>
</dbReference>
<keyword evidence="3" id="KW-0057">Aromatic amino acid biosynthesis</keyword>
<organism evidence="5 6">
    <name type="scientific">Amorphus orientalis</name>
    <dbReference type="NCBI Taxonomy" id="649198"/>
    <lineage>
        <taxon>Bacteria</taxon>
        <taxon>Pseudomonadati</taxon>
        <taxon>Pseudomonadota</taxon>
        <taxon>Alphaproteobacteria</taxon>
        <taxon>Hyphomicrobiales</taxon>
        <taxon>Amorphaceae</taxon>
        <taxon>Amorphus</taxon>
    </lineage>
</organism>
<dbReference type="SUPFAM" id="SSF51735">
    <property type="entry name" value="NAD(P)-binding Rossmann-fold domains"/>
    <property type="match status" value="1"/>
</dbReference>
<dbReference type="GO" id="GO:0004764">
    <property type="term" value="F:shikimate 3-dehydrogenase (NADP+) activity"/>
    <property type="evidence" value="ECO:0007669"/>
    <property type="project" value="UniProtKB-EC"/>
</dbReference>
<evidence type="ECO:0000313" key="5">
    <source>
        <dbReference type="EMBL" id="MDQ0315395.1"/>
    </source>
</evidence>
<name>A0AAE3VNU8_9HYPH</name>
<dbReference type="GO" id="GO:0009073">
    <property type="term" value="P:aromatic amino acid family biosynthetic process"/>
    <property type="evidence" value="ECO:0007669"/>
    <property type="project" value="UniProtKB-KW"/>
</dbReference>
<dbReference type="InterPro" id="IPR013708">
    <property type="entry name" value="Shikimate_DH-bd_N"/>
</dbReference>
<sequence length="273" mass="27888">MDDTTPFAPTAAASIAFMIGAPVAHAHLPGAFNRRLAEEGLDAQLVPLDIPDEGLKPLFAALRGLGNCRGLIVTAPHKRAVLALVDEASPRARSLEAVNLVVRGPDGRLVGDNVDGQGFVLGLTRGGFSVAGARAMIFGCGGAGSAIALALAEAGAASLRLADVAAGQADRLARLVSGATGLEVEVGLPESLAPYDLVINATAVGLDGVSMVHPLDSVRPGALVADVLSRPEPTPWLRAALERGCAIRAGSAMAEGQFDLIADRFGWKVALAR</sequence>
<dbReference type="Pfam" id="PF08501">
    <property type="entry name" value="Shikimate_dh_N"/>
    <property type="match status" value="1"/>
</dbReference>
<comment type="pathway">
    <text evidence="1">Metabolic intermediate biosynthesis; chorismate biosynthesis; chorismate from D-erythrose 4-phosphate and phosphoenolpyruvate: step 4/7.</text>
</comment>
<dbReference type="Gene3D" id="3.40.50.720">
    <property type="entry name" value="NAD(P)-binding Rossmann-like Domain"/>
    <property type="match status" value="1"/>
</dbReference>
<evidence type="ECO:0000313" key="6">
    <source>
        <dbReference type="Proteomes" id="UP001229244"/>
    </source>
</evidence>
<dbReference type="PANTHER" id="PTHR21089:SF1">
    <property type="entry name" value="BIFUNCTIONAL 3-DEHYDROQUINATE DEHYDRATASE_SHIKIMATE DEHYDROGENASE, CHLOROPLASTIC"/>
    <property type="match status" value="1"/>
</dbReference>
<proteinExistence type="predicted"/>
<accession>A0AAE3VNU8</accession>
<dbReference type="EC" id="1.1.1.25" evidence="5"/>
<keyword evidence="3" id="KW-0028">Amino-acid biosynthesis</keyword>
<dbReference type="GO" id="GO:0009423">
    <property type="term" value="P:chorismate biosynthetic process"/>
    <property type="evidence" value="ECO:0007669"/>
    <property type="project" value="TreeGrafter"/>
</dbReference>
<dbReference type="GO" id="GO:0019632">
    <property type="term" value="P:shikimate metabolic process"/>
    <property type="evidence" value="ECO:0007669"/>
    <property type="project" value="TreeGrafter"/>
</dbReference>
<evidence type="ECO:0000256" key="2">
    <source>
        <dbReference type="ARBA" id="ARBA00023002"/>
    </source>
</evidence>